<comment type="similarity">
    <text evidence="1 2">Belongs to the dTDP-4-dehydrorhamnose reductase family.</text>
</comment>
<dbReference type="FunFam" id="3.40.50.720:FF:000159">
    <property type="entry name" value="dTDP-4-dehydrorhamnose reductase"/>
    <property type="match status" value="1"/>
</dbReference>
<dbReference type="KEGG" id="nsh:GXM_02805"/>
<comment type="pathway">
    <text evidence="2">Carbohydrate biosynthesis; dTDP-L-rhamnose biosynthesis.</text>
</comment>
<dbReference type="UniPathway" id="UPA00124"/>
<dbReference type="Pfam" id="PF04321">
    <property type="entry name" value="RmlD_sub_bind"/>
    <property type="match status" value="1"/>
</dbReference>
<accession>A0A5P8VY29</accession>
<dbReference type="PANTHER" id="PTHR10491:SF4">
    <property type="entry name" value="METHIONINE ADENOSYLTRANSFERASE 2 SUBUNIT BETA"/>
    <property type="match status" value="1"/>
</dbReference>
<evidence type="ECO:0000313" key="4">
    <source>
        <dbReference type="EMBL" id="QFS45328.1"/>
    </source>
</evidence>
<proteinExistence type="inferred from homology"/>
<dbReference type="InterPro" id="IPR029903">
    <property type="entry name" value="RmlD-like-bd"/>
</dbReference>
<dbReference type="PANTHER" id="PTHR10491">
    <property type="entry name" value="DTDP-4-DEHYDRORHAMNOSE REDUCTASE"/>
    <property type="match status" value="1"/>
</dbReference>
<gene>
    <name evidence="4" type="ORF">GXM_02805</name>
</gene>
<dbReference type="EMBL" id="CP045226">
    <property type="protein sequence ID" value="QFS45328.1"/>
    <property type="molecule type" value="Genomic_DNA"/>
</dbReference>
<evidence type="ECO:0000259" key="3">
    <source>
        <dbReference type="Pfam" id="PF04321"/>
    </source>
</evidence>
<dbReference type="Proteomes" id="UP000326678">
    <property type="component" value="Chromosome Gxm1"/>
</dbReference>
<protein>
    <recommendedName>
        <fullName evidence="2">dTDP-4-dehydrorhamnose reductase</fullName>
        <ecNumber evidence="2">1.1.1.133</ecNumber>
    </recommendedName>
</protein>
<keyword evidence="5" id="KW-1185">Reference proteome</keyword>
<dbReference type="AlphaFoldDB" id="A0A5P8VY29"/>
<dbReference type="CDD" id="cd05254">
    <property type="entry name" value="dTDP_HR_like_SDR_e"/>
    <property type="match status" value="1"/>
</dbReference>
<keyword evidence="2" id="KW-0521">NADP</keyword>
<dbReference type="GO" id="GO:0019305">
    <property type="term" value="P:dTDP-rhamnose biosynthetic process"/>
    <property type="evidence" value="ECO:0007669"/>
    <property type="project" value="UniProtKB-UniPathway"/>
</dbReference>
<dbReference type="InterPro" id="IPR005913">
    <property type="entry name" value="dTDP_dehydrorham_reduct"/>
</dbReference>
<dbReference type="NCBIfam" id="TIGR01214">
    <property type="entry name" value="rmlD"/>
    <property type="match status" value="1"/>
</dbReference>
<feature type="domain" description="RmlD-like substrate binding" evidence="3">
    <location>
        <begin position="4"/>
        <end position="290"/>
    </location>
</feature>
<dbReference type="InterPro" id="IPR036291">
    <property type="entry name" value="NAD(P)-bd_dom_sf"/>
</dbReference>
<dbReference type="RefSeq" id="WP_152589005.1">
    <property type="nucleotide sequence ID" value="NZ_CP045226.1"/>
</dbReference>
<dbReference type="Gene3D" id="3.40.50.720">
    <property type="entry name" value="NAD(P)-binding Rossmann-like Domain"/>
    <property type="match status" value="1"/>
</dbReference>
<dbReference type="EC" id="1.1.1.133" evidence="2"/>
<organism evidence="4 5">
    <name type="scientific">Nostoc sphaeroides CCNUC1</name>
    <dbReference type="NCBI Taxonomy" id="2653204"/>
    <lineage>
        <taxon>Bacteria</taxon>
        <taxon>Bacillati</taxon>
        <taxon>Cyanobacteriota</taxon>
        <taxon>Cyanophyceae</taxon>
        <taxon>Nostocales</taxon>
        <taxon>Nostocaceae</taxon>
        <taxon>Nostoc</taxon>
    </lineage>
</organism>
<comment type="function">
    <text evidence="2">Catalyzes the reduction of dTDP-6-deoxy-L-lyxo-4-hexulose to yield dTDP-L-rhamnose.</text>
</comment>
<dbReference type="SUPFAM" id="SSF51735">
    <property type="entry name" value="NAD(P)-binding Rossmann-fold domains"/>
    <property type="match status" value="1"/>
</dbReference>
<dbReference type="GO" id="GO:0008831">
    <property type="term" value="F:dTDP-4-dehydrorhamnose reductase activity"/>
    <property type="evidence" value="ECO:0007669"/>
    <property type="project" value="UniProtKB-EC"/>
</dbReference>
<evidence type="ECO:0000256" key="1">
    <source>
        <dbReference type="ARBA" id="ARBA00010944"/>
    </source>
</evidence>
<dbReference type="Gene3D" id="3.90.25.10">
    <property type="entry name" value="UDP-galactose 4-epimerase, domain 1"/>
    <property type="match status" value="1"/>
</dbReference>
<evidence type="ECO:0000313" key="5">
    <source>
        <dbReference type="Proteomes" id="UP000326678"/>
    </source>
</evidence>
<dbReference type="GO" id="GO:0005829">
    <property type="term" value="C:cytosol"/>
    <property type="evidence" value="ECO:0007669"/>
    <property type="project" value="TreeGrafter"/>
</dbReference>
<keyword evidence="2" id="KW-0560">Oxidoreductase</keyword>
<sequence length="296" mass="32843">MTKSILLIGSNGQVGKELQKILPYYGNLISVERPTVDLAQPDTLRNVIRSKQPQIIINAAAYTAVDKAESEPELASAINAIAPLIIAQESQKLGSFLIHISTDYVFDGNRYRPYQETDATNPLSVYGKTKLAGEEAIRETCAHHLILRTAWVYGTFGKSNFVKTMLRLGAERQEIRVVADQIGSPTWAQDIAIVIAQIIPQLTSEISGTYHYTNSGIASWYDFAVAIFEEAQQLGFPLTVERIVPITTAEYPTPARRPAYSVLACGKISAILETHPPHWRQRLRQMLRDLKIGHGA</sequence>
<evidence type="ECO:0000256" key="2">
    <source>
        <dbReference type="RuleBase" id="RU364082"/>
    </source>
</evidence>
<reference evidence="4 5" key="1">
    <citation type="submission" date="2019-10" db="EMBL/GenBank/DDBJ databases">
        <title>Genomic and transcriptomic insights into the perfect genentic adaptation of a filamentous nitrogen-fixing cyanobacterium to rice fields.</title>
        <authorList>
            <person name="Chen Z."/>
        </authorList>
    </citation>
    <scope>NUCLEOTIDE SEQUENCE [LARGE SCALE GENOMIC DNA]</scope>
    <source>
        <strain evidence="4">CCNUC1</strain>
    </source>
</reference>
<name>A0A5P8VY29_9NOSO</name>